<dbReference type="PANTHER" id="PTHR42648:SF28">
    <property type="entry name" value="TRANSPOSON-ENCODED PROTEIN WITH RIBONUCLEASE H-LIKE AND RETROVIRUS ZINC FINGER-LIKE DOMAINS"/>
    <property type="match status" value="1"/>
</dbReference>
<dbReference type="GO" id="GO:0003676">
    <property type="term" value="F:nucleic acid binding"/>
    <property type="evidence" value="ECO:0007669"/>
    <property type="project" value="InterPro"/>
</dbReference>
<dbReference type="Pfam" id="PF03732">
    <property type="entry name" value="Retrotrans_gag"/>
    <property type="match status" value="1"/>
</dbReference>
<evidence type="ECO:0000256" key="2">
    <source>
        <dbReference type="ARBA" id="ARBA00022723"/>
    </source>
</evidence>
<dbReference type="InterPro" id="IPR013103">
    <property type="entry name" value="RVT_2"/>
</dbReference>
<dbReference type="GO" id="GO:0046872">
    <property type="term" value="F:metal ion binding"/>
    <property type="evidence" value="ECO:0007669"/>
    <property type="project" value="UniProtKB-KW"/>
</dbReference>
<dbReference type="GO" id="GO:0015074">
    <property type="term" value="P:DNA integration"/>
    <property type="evidence" value="ECO:0007669"/>
    <property type="project" value="InterPro"/>
</dbReference>
<organism evidence="7 8">
    <name type="scientific">Triticum aestivum</name>
    <name type="common">Wheat</name>
    <dbReference type="NCBI Taxonomy" id="4565"/>
    <lineage>
        <taxon>Eukaryota</taxon>
        <taxon>Viridiplantae</taxon>
        <taxon>Streptophyta</taxon>
        <taxon>Embryophyta</taxon>
        <taxon>Tracheophyta</taxon>
        <taxon>Spermatophyta</taxon>
        <taxon>Magnoliopsida</taxon>
        <taxon>Liliopsida</taxon>
        <taxon>Poales</taxon>
        <taxon>Poaceae</taxon>
        <taxon>BOP clade</taxon>
        <taxon>Pooideae</taxon>
        <taxon>Triticodae</taxon>
        <taxon>Triticeae</taxon>
        <taxon>Triticinae</taxon>
        <taxon>Triticum</taxon>
    </lineage>
</organism>
<accession>A0A7H4LC90</accession>
<dbReference type="PROSITE" id="PS50994">
    <property type="entry name" value="INTEGRASE"/>
    <property type="match status" value="1"/>
</dbReference>
<feature type="region of interest" description="Disordered" evidence="5">
    <location>
        <begin position="798"/>
        <end position="903"/>
    </location>
</feature>
<dbReference type="InterPro" id="IPR005162">
    <property type="entry name" value="Retrotrans_gag_dom"/>
</dbReference>
<evidence type="ECO:0000256" key="4">
    <source>
        <dbReference type="ARBA" id="ARBA00022801"/>
    </source>
</evidence>
<reference evidence="7 8" key="1">
    <citation type="submission" date="2018-05" db="EMBL/GenBank/DDBJ databases">
        <authorList>
            <person name="Thind KAUR A."/>
        </authorList>
    </citation>
    <scope>NUCLEOTIDE SEQUENCE [LARGE SCALE GENOMIC DNA]</scope>
</reference>
<dbReference type="InterPro" id="IPR012337">
    <property type="entry name" value="RNaseH-like_sf"/>
</dbReference>
<evidence type="ECO:0000256" key="3">
    <source>
        <dbReference type="ARBA" id="ARBA00022750"/>
    </source>
</evidence>
<dbReference type="Pfam" id="PF25597">
    <property type="entry name" value="SH3_retrovirus"/>
    <property type="match status" value="1"/>
</dbReference>
<sequence>MANQTKEKSGDTSVDKLYEILSKVFEQQQQQLKVVPEAVKYALEPNPVKLAGPGNYISWARHAQLILSSHGYEELLSTDEEKLKSGTITKQINDRVLVWLLASMEPPIREQVETITTVFEVWKALEKQFSGKSNKMQATRIMQELTNLKQGSKSVTEYAGEMKRLYRELHYYHPFQPVDKNDVAVHHTWFEPFVGKLFLDGLNQEFDLRRQLIFSKTEWLSLDDIISSVIEEETRLAQPNEHVQEKSDARAALSIQARRAPKTFAKTDKSKLFCNHCKRPGHTKDSCFELHGYPTWWEKGKSQPGGGQGAHKRQANLTTSKRELPIVDVRALEDFTSKIRLSEDLSSFQDSSKAETSLHATSHQGMTPHQTHNSITQSKSWIIDTGATNHMTGASNIFTSYTPCSGKDKVRVADGSMAPITGRGSVRCTKILSLSHVLHVPKFPINLLSVSSITGSLNCRGLCYPTWCAFQELQTGKLLGTGTVHDGLYYLDEGSDEVAFASCLSPSQELLLHHRRLGHLSFATLFRIYPSLFKLCPRELLVCDACELAKHTRGSYPSIGLRSAKPFEMIHSDVWGPCEVRSISGHRWFVTFIDCFSRYTWLYLLKHKSDVCSVFKDLCALIKNQHGATIKTLRSDNGTEYMNQEFGQFLISNGIEHQTTCVNTPEQNGVAERKNRHLLEVARSLMFTMNVPKFLWGGAIKTATYLINRMPLRVLGHKTPAQCLLKSNDFVVPPKVFGCVCFVHDYRNSVGKLDPRALKCVFMGYSPSQKGYRCWCPSEHRFFVSMDVTFREHESYYGSTSDTGIALSPPEVQQEGERGNEGSPLSPILVSTSDGLPTLDNVQNQGEDTTSDGCNHGSGHGDIQDATGNSPLPSQDVELHRHEDPGTNNNPSSPVAPISTTRQSDNQLSILAPENDLPIAVRKPTRNRNIPGHLKDFKHDIANFISYEYCTPPFKSFIASLDSVSIPSNWKIAIEDPNWKEAMLDEMKALDKNETWELVDLPPGKQPVGCKWVFTIKHTPEGKVERYKARLVAKGYTQTYGIDYEETFAPVAKMNSVRTLISCAVNLDWDIYQMDVKNAFLHGDLQEEVYMHIPPGFESSQTVGKVLRLHRSLYGLKQSPRAWFDRFRHAMLKRGYLQSNADHTLFYKHINGKVAILIVYVDDIVITGDDSKEVADLKCHLAHEFEVKDLGQLRYFLGIEVSRGSKGIFLSQRKYILDLLKETGMLGCRPAATPIEQNHRLCSDAGTPVDRERYQRLVGRLIYLSHTRPDIVFAVSVVSQYMHEPKSIHMEAVNRILRYLKGCPGKGLLYTRQGDLQVECYTDADWAGSLDDRRSTSGYCAFIGGNLVSWRSKKQSVVARPSLGLWLKAYVSYCGCRFS</sequence>
<keyword evidence="3" id="KW-0064">Aspartyl protease</keyword>
<feature type="region of interest" description="Disordered" evidence="5">
    <location>
        <begin position="352"/>
        <end position="375"/>
    </location>
</feature>
<dbReference type="Pfam" id="PF00665">
    <property type="entry name" value="rve"/>
    <property type="match status" value="1"/>
</dbReference>
<dbReference type="Pfam" id="PF07727">
    <property type="entry name" value="RVT_2"/>
    <property type="match status" value="1"/>
</dbReference>
<dbReference type="InterPro" id="IPR001584">
    <property type="entry name" value="Integrase_cat-core"/>
</dbReference>
<keyword evidence="1" id="KW-0645">Protease</keyword>
<dbReference type="Gene3D" id="3.30.420.10">
    <property type="entry name" value="Ribonuclease H-like superfamily/Ribonuclease H"/>
    <property type="match status" value="1"/>
</dbReference>
<feature type="compositionally biased region" description="Polar residues" evidence="5">
    <location>
        <begin position="829"/>
        <end position="853"/>
    </location>
</feature>
<feature type="domain" description="Integrase catalytic" evidence="6">
    <location>
        <begin position="562"/>
        <end position="728"/>
    </location>
</feature>
<evidence type="ECO:0000259" key="6">
    <source>
        <dbReference type="PROSITE" id="PS50994"/>
    </source>
</evidence>
<dbReference type="InterPro" id="IPR043502">
    <property type="entry name" value="DNA/RNA_pol_sf"/>
</dbReference>
<dbReference type="PANTHER" id="PTHR42648">
    <property type="entry name" value="TRANSPOSASE, PUTATIVE-RELATED"/>
    <property type="match status" value="1"/>
</dbReference>
<dbReference type="InterPro" id="IPR057670">
    <property type="entry name" value="SH3_retrovirus"/>
</dbReference>
<dbReference type="CDD" id="cd09272">
    <property type="entry name" value="RNase_HI_RT_Ty1"/>
    <property type="match status" value="1"/>
</dbReference>
<keyword evidence="2" id="KW-0479">Metal-binding</keyword>
<proteinExistence type="predicted"/>
<dbReference type="InterPro" id="IPR025724">
    <property type="entry name" value="GAG-pre-integrase_dom"/>
</dbReference>
<dbReference type="InterPro" id="IPR039537">
    <property type="entry name" value="Retrotran_Ty1/copia-like"/>
</dbReference>
<dbReference type="Pfam" id="PF13976">
    <property type="entry name" value="gag_pre-integrs"/>
    <property type="match status" value="1"/>
</dbReference>
<dbReference type="GO" id="GO:0006508">
    <property type="term" value="P:proteolysis"/>
    <property type="evidence" value="ECO:0007669"/>
    <property type="project" value="UniProtKB-KW"/>
</dbReference>
<dbReference type="Proteomes" id="UP000280104">
    <property type="component" value="Chromosome II"/>
</dbReference>
<dbReference type="InterPro" id="IPR036397">
    <property type="entry name" value="RNaseH_sf"/>
</dbReference>
<protein>
    <recommendedName>
        <fullName evidence="6">Integrase catalytic domain-containing protein</fullName>
    </recommendedName>
</protein>
<evidence type="ECO:0000256" key="1">
    <source>
        <dbReference type="ARBA" id="ARBA00022670"/>
    </source>
</evidence>
<dbReference type="EMBL" id="LS480641">
    <property type="protein sequence ID" value="SPT16228.1"/>
    <property type="molecule type" value="Genomic_DNA"/>
</dbReference>
<dbReference type="GO" id="GO:0004190">
    <property type="term" value="F:aspartic-type endopeptidase activity"/>
    <property type="evidence" value="ECO:0007669"/>
    <property type="project" value="UniProtKB-KW"/>
</dbReference>
<dbReference type="InterPro" id="IPR054722">
    <property type="entry name" value="PolX-like_BBD"/>
</dbReference>
<dbReference type="SUPFAM" id="SSF56672">
    <property type="entry name" value="DNA/RNA polymerases"/>
    <property type="match status" value="1"/>
</dbReference>
<dbReference type="SUPFAM" id="SSF53098">
    <property type="entry name" value="Ribonuclease H-like"/>
    <property type="match status" value="1"/>
</dbReference>
<keyword evidence="4" id="KW-0378">Hydrolase</keyword>
<gene>
    <name evidence="7" type="ORF">CAMPLR22A2D_LOCUS822</name>
</gene>
<evidence type="ECO:0000313" key="8">
    <source>
        <dbReference type="Proteomes" id="UP000280104"/>
    </source>
</evidence>
<evidence type="ECO:0000313" key="7">
    <source>
        <dbReference type="EMBL" id="SPT16228.1"/>
    </source>
</evidence>
<name>A0A7H4LC90_WHEAT</name>
<dbReference type="Pfam" id="PF22936">
    <property type="entry name" value="Pol_BBD"/>
    <property type="match status" value="1"/>
</dbReference>
<feature type="compositionally biased region" description="Polar residues" evidence="5">
    <location>
        <begin position="886"/>
        <end position="903"/>
    </location>
</feature>
<evidence type="ECO:0000256" key="5">
    <source>
        <dbReference type="SAM" id="MobiDB-lite"/>
    </source>
</evidence>